<keyword evidence="6" id="KW-1185">Reference proteome</keyword>
<dbReference type="InterPro" id="IPR018392">
    <property type="entry name" value="LysM"/>
</dbReference>
<dbReference type="PROSITE" id="PS51782">
    <property type="entry name" value="LYSM"/>
    <property type="match status" value="1"/>
</dbReference>
<feature type="chain" id="PRO_5029895902" description="LysM domain-containing protein" evidence="3">
    <location>
        <begin position="30"/>
        <end position="97"/>
    </location>
</feature>
<dbReference type="EMBL" id="JAAARO010000012">
    <property type="protein sequence ID" value="KAF5739079.1"/>
    <property type="molecule type" value="Genomic_DNA"/>
</dbReference>
<keyword evidence="2" id="KW-0843">Virulence</keyword>
<evidence type="ECO:0000259" key="4">
    <source>
        <dbReference type="PROSITE" id="PS51782"/>
    </source>
</evidence>
<comment type="caution">
    <text evidence="5">The sequence shown here is derived from an EMBL/GenBank/DDBJ whole genome shotgun (WGS) entry which is preliminary data.</text>
</comment>
<dbReference type="SUPFAM" id="SSF54106">
    <property type="entry name" value="LysM domain"/>
    <property type="match status" value="1"/>
</dbReference>
<dbReference type="CDD" id="cd00118">
    <property type="entry name" value="LysM"/>
    <property type="match status" value="1"/>
</dbReference>
<keyword evidence="1" id="KW-0147">Chitin-binding</keyword>
<dbReference type="Pfam" id="PF01476">
    <property type="entry name" value="LysM"/>
    <property type="match status" value="1"/>
</dbReference>
<dbReference type="SMART" id="SM00257">
    <property type="entry name" value="LysM"/>
    <property type="match status" value="1"/>
</dbReference>
<dbReference type="InParanoid" id="A0A7J7CYP3"/>
<keyword evidence="3" id="KW-0732">Signal</keyword>
<organism evidence="5 6">
    <name type="scientific">Tripterygium wilfordii</name>
    <name type="common">Thunder God vine</name>
    <dbReference type="NCBI Taxonomy" id="458696"/>
    <lineage>
        <taxon>Eukaryota</taxon>
        <taxon>Viridiplantae</taxon>
        <taxon>Streptophyta</taxon>
        <taxon>Embryophyta</taxon>
        <taxon>Tracheophyta</taxon>
        <taxon>Spermatophyta</taxon>
        <taxon>Magnoliopsida</taxon>
        <taxon>eudicotyledons</taxon>
        <taxon>Gunneridae</taxon>
        <taxon>Pentapetalae</taxon>
        <taxon>rosids</taxon>
        <taxon>fabids</taxon>
        <taxon>Celastrales</taxon>
        <taxon>Celastraceae</taxon>
        <taxon>Tripterygium</taxon>
    </lineage>
</organism>
<proteinExistence type="predicted"/>
<evidence type="ECO:0000256" key="2">
    <source>
        <dbReference type="ARBA" id="ARBA00023026"/>
    </source>
</evidence>
<dbReference type="GO" id="GO:0008061">
    <property type="term" value="F:chitin binding"/>
    <property type="evidence" value="ECO:0007669"/>
    <property type="project" value="UniProtKB-KW"/>
</dbReference>
<feature type="domain" description="LysM" evidence="4">
    <location>
        <begin position="48"/>
        <end position="92"/>
    </location>
</feature>
<dbReference type="InterPro" id="IPR036779">
    <property type="entry name" value="LysM_dom_sf"/>
</dbReference>
<protein>
    <recommendedName>
        <fullName evidence="4">LysM domain-containing protein</fullName>
    </recommendedName>
</protein>
<dbReference type="PANTHER" id="PTHR34997">
    <property type="entry name" value="AM15"/>
    <property type="match status" value="1"/>
</dbReference>
<evidence type="ECO:0000313" key="6">
    <source>
        <dbReference type="Proteomes" id="UP000593562"/>
    </source>
</evidence>
<sequence length="97" mass="10160">MAGANTQTALFFNLLLLLSLLFIVNLAESRSIPTGLTGGGPTTLQCASVYGVAAGETCFAVTQKFNLTSEVFASINPNLNCNVIFVGQWICVNGSVN</sequence>
<accession>A0A7J7CYP3</accession>
<gene>
    <name evidence="5" type="ORF">HS088_TW12G00277</name>
</gene>
<dbReference type="AlphaFoldDB" id="A0A7J7CYP3"/>
<evidence type="ECO:0000313" key="5">
    <source>
        <dbReference type="EMBL" id="KAF5739079.1"/>
    </source>
</evidence>
<dbReference type="PANTHER" id="PTHR34997:SF1">
    <property type="entry name" value="PEPTIDOGLYCAN-BINDING LYSIN DOMAIN"/>
    <property type="match status" value="1"/>
</dbReference>
<evidence type="ECO:0000256" key="1">
    <source>
        <dbReference type="ARBA" id="ARBA00022669"/>
    </source>
</evidence>
<dbReference type="Gene3D" id="3.10.350.10">
    <property type="entry name" value="LysM domain"/>
    <property type="match status" value="1"/>
</dbReference>
<dbReference type="InterPro" id="IPR052210">
    <property type="entry name" value="LysM1-like"/>
</dbReference>
<feature type="signal peptide" evidence="3">
    <location>
        <begin position="1"/>
        <end position="29"/>
    </location>
</feature>
<evidence type="ECO:0000256" key="3">
    <source>
        <dbReference type="SAM" id="SignalP"/>
    </source>
</evidence>
<name>A0A7J7CYP3_TRIWF</name>
<reference evidence="5 6" key="1">
    <citation type="journal article" date="2020" name="Nat. Commun.">
        <title>Genome of Tripterygium wilfordii and identification of cytochrome P450 involved in triptolide biosynthesis.</title>
        <authorList>
            <person name="Tu L."/>
            <person name="Su P."/>
            <person name="Zhang Z."/>
            <person name="Gao L."/>
            <person name="Wang J."/>
            <person name="Hu T."/>
            <person name="Zhou J."/>
            <person name="Zhang Y."/>
            <person name="Zhao Y."/>
            <person name="Liu Y."/>
            <person name="Song Y."/>
            <person name="Tong Y."/>
            <person name="Lu Y."/>
            <person name="Yang J."/>
            <person name="Xu C."/>
            <person name="Jia M."/>
            <person name="Peters R.J."/>
            <person name="Huang L."/>
            <person name="Gao W."/>
        </authorList>
    </citation>
    <scope>NUCLEOTIDE SEQUENCE [LARGE SCALE GENOMIC DNA]</scope>
    <source>
        <strain evidence="6">cv. XIE 37</strain>
        <tissue evidence="5">Leaf</tissue>
    </source>
</reference>
<dbReference type="Proteomes" id="UP000593562">
    <property type="component" value="Unassembled WGS sequence"/>
</dbReference>